<dbReference type="SMART" id="SM00214">
    <property type="entry name" value="VWC"/>
    <property type="match status" value="5"/>
</dbReference>
<dbReference type="PANTHER" id="PTHR46698">
    <property type="entry name" value="CROSSVEINLESS 2"/>
    <property type="match status" value="1"/>
</dbReference>
<evidence type="ECO:0000256" key="5">
    <source>
        <dbReference type="SAM" id="SignalP"/>
    </source>
</evidence>
<feature type="chain" id="PRO_5041851721" description="BMP-binding endothelial regulator protein" evidence="5">
    <location>
        <begin position="20"/>
        <end position="747"/>
    </location>
</feature>
<dbReference type="InterPro" id="IPR001846">
    <property type="entry name" value="VWF_type-D"/>
</dbReference>
<dbReference type="Gene3D" id="6.20.200.20">
    <property type="match status" value="3"/>
</dbReference>
<evidence type="ECO:0000256" key="1">
    <source>
        <dbReference type="ARBA" id="ARBA00004613"/>
    </source>
</evidence>
<sequence length="747" mass="83103">MRLKWAFYLLFTAIIDCSARLQLGKGLISTVVSCNNEGQEVSVPLAVNNPCLRCMCKDKHIQCNKQECASLQNCYLVLNEDRNKCCNVCKGCFFNGTYVPNDYEWIDPASPCKQFICKSGIITTSNNTCVISCSSPMLPSPGKCCPTCSGCNIGGITVGEGEDSIHPEDPCVICRCKDGQLTCIRKVCPVLACRPSKIERRKPGECCPSCLGSRKVADVPHRCIVGSRNISSGTAFKIDECTKCTCVGTTSVCSRTNCKKEVILKEERPANDRPLEQFAHRSKKCMSEEKVYENGTSWVHDGCSTCKCLNGEILCSMKKCEVTKCPIGYRLDFKEDPCCPVCIDDQSTCSIFGQGYIKGFDEHVSQFKSGPCKYLLAGVCDSTGKLNRTHFSVSVSFRGKNNKRPIYTIELQDTTVVFGRYHSVRVNGVPHSLPHVQLGVFSLVKESFGMILRTNFGIRVFWDGVNLLNITVASTPYKSGCGLCGNINHNPRDDTFLPSGQMASSAKEWIASWRTGSLASCRLPSIKVVPSLASLRSRKKSKRNKRQVKLGSSDELDSAERTFRNLTAQVFTTKDYVTSLKAFSEYFNKSRGDEWYRSKRNSKVINRKSSFIVEGDLSADLAKFKKKKSSRSKGLKKPPVRRINQIAKDVQERVQGQLNPRLPHCQSWGHYFNVLSRCNEIGSYAYAQCHKKLKPSRYHKLCVKSACDCNSDSCEVVSTCNSIRSYSAECKALALVKTNVKIFCQSN</sequence>
<evidence type="ECO:0000256" key="4">
    <source>
        <dbReference type="ARBA" id="ARBA00022737"/>
    </source>
</evidence>
<feature type="signal peptide" evidence="5">
    <location>
        <begin position="1"/>
        <end position="19"/>
    </location>
</feature>
<keyword evidence="2" id="KW-0964">Secreted</keyword>
<feature type="domain" description="VWFC" evidence="6">
    <location>
        <begin position="149"/>
        <end position="211"/>
    </location>
</feature>
<dbReference type="PANTHER" id="PTHR46698:SF4">
    <property type="entry name" value="CROSSVEINLESS 2"/>
    <property type="match status" value="1"/>
</dbReference>
<evidence type="ECO:0000313" key="9">
    <source>
        <dbReference type="Proteomes" id="UP001187531"/>
    </source>
</evidence>
<evidence type="ECO:0000256" key="3">
    <source>
        <dbReference type="ARBA" id="ARBA00022729"/>
    </source>
</evidence>
<accession>A0AA88HP58</accession>
<dbReference type="Pfam" id="PF00093">
    <property type="entry name" value="VWC"/>
    <property type="match status" value="2"/>
</dbReference>
<dbReference type="InterPro" id="IPR001007">
    <property type="entry name" value="VWF_dom"/>
</dbReference>
<evidence type="ECO:0000256" key="2">
    <source>
        <dbReference type="ARBA" id="ARBA00022525"/>
    </source>
</evidence>
<dbReference type="InterPro" id="IPR014853">
    <property type="entry name" value="VWF/SSPO/ZAN-like_Cys-rich_dom"/>
</dbReference>
<keyword evidence="9" id="KW-1185">Reference proteome</keyword>
<keyword evidence="3 5" id="KW-0732">Signal</keyword>
<evidence type="ECO:0008006" key="10">
    <source>
        <dbReference type="Google" id="ProtNLM"/>
    </source>
</evidence>
<dbReference type="SUPFAM" id="SSF57603">
    <property type="entry name" value="FnI-like domain"/>
    <property type="match status" value="3"/>
</dbReference>
<proteinExistence type="predicted"/>
<dbReference type="EMBL" id="JAVRJZ010000018">
    <property type="protein sequence ID" value="KAK2708382.1"/>
    <property type="molecule type" value="Genomic_DNA"/>
</dbReference>
<reference evidence="8" key="1">
    <citation type="submission" date="2023-07" db="EMBL/GenBank/DDBJ databases">
        <title>Chromosome-level genome assembly of Artemia franciscana.</title>
        <authorList>
            <person name="Jo E."/>
        </authorList>
    </citation>
    <scope>NUCLEOTIDE SEQUENCE</scope>
    <source>
        <tissue evidence="8">Whole body</tissue>
    </source>
</reference>
<protein>
    <recommendedName>
        <fullName evidence="10">BMP-binding endothelial regulator protein</fullName>
    </recommendedName>
</protein>
<comment type="subcellular location">
    <subcellularLocation>
        <location evidence="1">Secreted</location>
    </subcellularLocation>
</comment>
<evidence type="ECO:0000259" key="6">
    <source>
        <dbReference type="PROSITE" id="PS50184"/>
    </source>
</evidence>
<evidence type="ECO:0000313" key="8">
    <source>
        <dbReference type="EMBL" id="KAK2708382.1"/>
    </source>
</evidence>
<dbReference type="SMART" id="SM00215">
    <property type="entry name" value="VWC_out"/>
    <property type="match status" value="1"/>
</dbReference>
<comment type="caution">
    <text evidence="8">The sequence shown here is derived from an EMBL/GenBank/DDBJ whole genome shotgun (WGS) entry which is preliminary data.</text>
</comment>
<dbReference type="AlphaFoldDB" id="A0AA88HP58"/>
<dbReference type="Pfam" id="PF00094">
    <property type="entry name" value="VWD"/>
    <property type="match status" value="1"/>
</dbReference>
<dbReference type="GO" id="GO:0005576">
    <property type="term" value="C:extracellular region"/>
    <property type="evidence" value="ECO:0007669"/>
    <property type="project" value="UniProtKB-SubCell"/>
</dbReference>
<dbReference type="PROSITE" id="PS51233">
    <property type="entry name" value="VWFD"/>
    <property type="match status" value="1"/>
</dbReference>
<keyword evidence="4" id="KW-0677">Repeat</keyword>
<dbReference type="InterPro" id="IPR052424">
    <property type="entry name" value="Kielin_Chordin-BMP_Reg"/>
</dbReference>
<dbReference type="SMART" id="SM00216">
    <property type="entry name" value="VWD"/>
    <property type="match status" value="1"/>
</dbReference>
<name>A0AA88HP58_ARTSF</name>
<dbReference type="PROSITE" id="PS50184">
    <property type="entry name" value="VWFC_2"/>
    <property type="match status" value="2"/>
</dbReference>
<dbReference type="Proteomes" id="UP001187531">
    <property type="component" value="Unassembled WGS sequence"/>
</dbReference>
<dbReference type="Pfam" id="PF08742">
    <property type="entry name" value="C8"/>
    <property type="match status" value="1"/>
</dbReference>
<dbReference type="EMBL" id="JAVRJZ010000018">
    <property type="protein sequence ID" value="KAK2708383.1"/>
    <property type="molecule type" value="Genomic_DNA"/>
</dbReference>
<organism evidence="8 9">
    <name type="scientific">Artemia franciscana</name>
    <name type="common">Brine shrimp</name>
    <name type="synonym">Artemia sanfranciscana</name>
    <dbReference type="NCBI Taxonomy" id="6661"/>
    <lineage>
        <taxon>Eukaryota</taxon>
        <taxon>Metazoa</taxon>
        <taxon>Ecdysozoa</taxon>
        <taxon>Arthropoda</taxon>
        <taxon>Crustacea</taxon>
        <taxon>Branchiopoda</taxon>
        <taxon>Anostraca</taxon>
        <taxon>Artemiidae</taxon>
        <taxon>Artemia</taxon>
    </lineage>
</organism>
<feature type="domain" description="VWFD" evidence="7">
    <location>
        <begin position="347"/>
        <end position="522"/>
    </location>
</feature>
<dbReference type="PROSITE" id="PS01208">
    <property type="entry name" value="VWFC_1"/>
    <property type="match status" value="2"/>
</dbReference>
<gene>
    <name evidence="8" type="ORF">QYM36_014106</name>
</gene>
<feature type="domain" description="VWFC" evidence="6">
    <location>
        <begin position="283"/>
        <end position="343"/>
    </location>
</feature>
<evidence type="ECO:0000259" key="7">
    <source>
        <dbReference type="PROSITE" id="PS51233"/>
    </source>
</evidence>